<dbReference type="CDD" id="cd07377">
    <property type="entry name" value="WHTH_GntR"/>
    <property type="match status" value="1"/>
</dbReference>
<dbReference type="InterPro" id="IPR036388">
    <property type="entry name" value="WH-like_DNA-bd_sf"/>
</dbReference>
<evidence type="ECO:0000256" key="4">
    <source>
        <dbReference type="SAM" id="Coils"/>
    </source>
</evidence>
<dbReference type="OrthoDB" id="369138at2"/>
<dbReference type="PATRIC" id="fig|1408103.3.peg.1379"/>
<dbReference type="RefSeq" id="WP_046522855.1">
    <property type="nucleotide sequence ID" value="NZ_LAYY01000005.1"/>
</dbReference>
<evidence type="ECO:0000256" key="2">
    <source>
        <dbReference type="ARBA" id="ARBA00023125"/>
    </source>
</evidence>
<keyword evidence="4" id="KW-0175">Coiled coil</keyword>
<accession>A0A0M2SYZ2</accession>
<keyword evidence="3" id="KW-0804">Transcription</keyword>
<reference evidence="6 7" key="1">
    <citation type="submission" date="2015-04" db="EMBL/GenBank/DDBJ databases">
        <title>Taxonomic description and genome sequence of Bacillus campisalis sp. nov., a novel member of the genus Bacillus isolated from solar saltern.</title>
        <authorList>
            <person name="Mathan Kumar R."/>
            <person name="Kaur G."/>
            <person name="Kumar A."/>
            <person name="Singh N.K."/>
            <person name="Kaur N."/>
            <person name="Kumar N."/>
            <person name="Mayilraj S."/>
        </authorList>
    </citation>
    <scope>NUCLEOTIDE SEQUENCE [LARGE SCALE GENOMIC DNA]</scope>
    <source>
        <strain evidence="6 7">SA2-6</strain>
    </source>
</reference>
<dbReference type="AlphaFoldDB" id="A0A0M2SYZ2"/>
<keyword evidence="1" id="KW-0805">Transcription regulation</keyword>
<dbReference type="SUPFAM" id="SSF46785">
    <property type="entry name" value="Winged helix' DNA-binding domain"/>
    <property type="match status" value="1"/>
</dbReference>
<dbReference type="PROSITE" id="PS50949">
    <property type="entry name" value="HTH_GNTR"/>
    <property type="match status" value="1"/>
</dbReference>
<dbReference type="SUPFAM" id="SSF48008">
    <property type="entry name" value="GntR ligand-binding domain-like"/>
    <property type="match status" value="1"/>
</dbReference>
<comment type="caution">
    <text evidence="6">The sequence shown here is derived from an EMBL/GenBank/DDBJ whole genome shotgun (WGS) entry which is preliminary data.</text>
</comment>
<keyword evidence="2" id="KW-0238">DNA-binding</keyword>
<dbReference type="InterPro" id="IPR000524">
    <property type="entry name" value="Tscrpt_reg_HTH_GntR"/>
</dbReference>
<dbReference type="Pfam" id="PF00392">
    <property type="entry name" value="GntR"/>
    <property type="match status" value="1"/>
</dbReference>
<gene>
    <name evidence="6" type="ORF">WQ57_06120</name>
</gene>
<dbReference type="PANTHER" id="PTHR43537:SF5">
    <property type="entry name" value="UXU OPERON TRANSCRIPTIONAL REGULATOR"/>
    <property type="match status" value="1"/>
</dbReference>
<feature type="coiled-coil region" evidence="4">
    <location>
        <begin position="114"/>
        <end position="141"/>
    </location>
</feature>
<organism evidence="6 7">
    <name type="scientific">Mesobacillus campisalis</name>
    <dbReference type="NCBI Taxonomy" id="1408103"/>
    <lineage>
        <taxon>Bacteria</taxon>
        <taxon>Bacillati</taxon>
        <taxon>Bacillota</taxon>
        <taxon>Bacilli</taxon>
        <taxon>Bacillales</taxon>
        <taxon>Bacillaceae</taxon>
        <taxon>Mesobacillus</taxon>
    </lineage>
</organism>
<evidence type="ECO:0000256" key="3">
    <source>
        <dbReference type="ARBA" id="ARBA00023163"/>
    </source>
</evidence>
<keyword evidence="7" id="KW-1185">Reference proteome</keyword>
<dbReference type="Gene3D" id="1.20.120.530">
    <property type="entry name" value="GntR ligand-binding domain-like"/>
    <property type="match status" value="1"/>
</dbReference>
<dbReference type="PANTHER" id="PTHR43537">
    <property type="entry name" value="TRANSCRIPTIONAL REGULATOR, GNTR FAMILY"/>
    <property type="match status" value="1"/>
</dbReference>
<dbReference type="InterPro" id="IPR008920">
    <property type="entry name" value="TF_FadR/GntR_C"/>
</dbReference>
<feature type="domain" description="HTH gntR-type" evidence="5">
    <location>
        <begin position="10"/>
        <end position="78"/>
    </location>
</feature>
<dbReference type="GO" id="GO:0003677">
    <property type="term" value="F:DNA binding"/>
    <property type="evidence" value="ECO:0007669"/>
    <property type="project" value="UniProtKB-KW"/>
</dbReference>
<name>A0A0M2SYZ2_9BACI</name>
<dbReference type="PRINTS" id="PR00035">
    <property type="entry name" value="HTHGNTR"/>
</dbReference>
<dbReference type="SMART" id="SM00895">
    <property type="entry name" value="FCD"/>
    <property type="match status" value="1"/>
</dbReference>
<evidence type="ECO:0000256" key="1">
    <source>
        <dbReference type="ARBA" id="ARBA00023015"/>
    </source>
</evidence>
<dbReference type="Gene3D" id="1.10.10.10">
    <property type="entry name" value="Winged helix-like DNA-binding domain superfamily/Winged helix DNA-binding domain"/>
    <property type="match status" value="1"/>
</dbReference>
<dbReference type="Proteomes" id="UP000034166">
    <property type="component" value="Unassembled WGS sequence"/>
</dbReference>
<evidence type="ECO:0000313" key="6">
    <source>
        <dbReference type="EMBL" id="KKK38921.1"/>
    </source>
</evidence>
<dbReference type="EMBL" id="LAYY01000005">
    <property type="protein sequence ID" value="KKK38921.1"/>
    <property type="molecule type" value="Genomic_DNA"/>
</dbReference>
<dbReference type="InterPro" id="IPR036390">
    <property type="entry name" value="WH_DNA-bd_sf"/>
</dbReference>
<dbReference type="InterPro" id="IPR011711">
    <property type="entry name" value="GntR_C"/>
</dbReference>
<evidence type="ECO:0000259" key="5">
    <source>
        <dbReference type="PROSITE" id="PS50949"/>
    </source>
</evidence>
<dbReference type="SMART" id="SM00345">
    <property type="entry name" value="HTH_GNTR"/>
    <property type="match status" value="1"/>
</dbReference>
<protein>
    <recommendedName>
        <fullName evidence="5">HTH gntR-type domain-containing protein</fullName>
    </recommendedName>
</protein>
<dbReference type="Pfam" id="PF07729">
    <property type="entry name" value="FCD"/>
    <property type="match status" value="1"/>
</dbReference>
<evidence type="ECO:0000313" key="7">
    <source>
        <dbReference type="Proteomes" id="UP000034166"/>
    </source>
</evidence>
<dbReference type="GO" id="GO:0003700">
    <property type="term" value="F:DNA-binding transcription factor activity"/>
    <property type="evidence" value="ECO:0007669"/>
    <property type="project" value="InterPro"/>
</dbReference>
<proteinExistence type="predicted"/>
<sequence>MVLGKIKKADKLYIRIAENINSKINDGTFKVGDRLPAERDIAEQMSVSRASVREALAILEILGTVEIRVGDGSYVRQKIEDFRFELNKIKNFSLYELIEARSYIEGMIVEIAVEKATEEDIIELKKNISEMESILDDDEQVDRFFELGMEFHKKLAKVVNNEVIVSIVSTLIDQNLSTTWKLLNKKILSVRSAREHQIQEHQVVLQAIEHRDREAARKAIQMHLHHLEDLLTML</sequence>